<dbReference type="Pfam" id="PF00201">
    <property type="entry name" value="UDPGT"/>
    <property type="match status" value="1"/>
</dbReference>
<dbReference type="PANTHER" id="PTHR11926">
    <property type="entry name" value="GLUCOSYL/GLUCURONOSYL TRANSFERASES"/>
    <property type="match status" value="1"/>
</dbReference>
<dbReference type="PANTHER" id="PTHR11926:SF970">
    <property type="entry name" value="GLYCOSYLTRANSFERASE"/>
    <property type="match status" value="1"/>
</dbReference>
<reference evidence="6" key="1">
    <citation type="submission" date="2020-01" db="EMBL/GenBank/DDBJ databases">
        <title>Genome sequence of Kobresia littledalei, the first chromosome-level genome in the family Cyperaceae.</title>
        <authorList>
            <person name="Qu G."/>
        </authorList>
    </citation>
    <scope>NUCLEOTIDE SEQUENCE</scope>
    <source>
        <strain evidence="6">C.B.Clarke</strain>
        <tissue evidence="6">Leaf</tissue>
    </source>
</reference>
<evidence type="ECO:0000256" key="2">
    <source>
        <dbReference type="ARBA" id="ARBA00022679"/>
    </source>
</evidence>
<dbReference type="FunFam" id="3.40.50.2000:FF:000055">
    <property type="entry name" value="Glycosyltransferase"/>
    <property type="match status" value="1"/>
</dbReference>
<comment type="similarity">
    <text evidence="1 3">Belongs to the UDP-glycosyltransferase family.</text>
</comment>
<dbReference type="Gene3D" id="3.40.50.2000">
    <property type="entry name" value="Glycogen Phosphorylase B"/>
    <property type="match status" value="2"/>
</dbReference>
<dbReference type="AlphaFoldDB" id="A0A833RNQ5"/>
<accession>A0A833RNQ5</accession>
<dbReference type="EC" id="2.4.1.-" evidence="4"/>
<feature type="transmembrane region" description="Helical" evidence="5">
    <location>
        <begin position="136"/>
        <end position="157"/>
    </location>
</feature>
<gene>
    <name evidence="6" type="ORF">FCM35_KLT18211</name>
</gene>
<dbReference type="OrthoDB" id="5835829at2759"/>
<dbReference type="SUPFAM" id="SSF53756">
    <property type="entry name" value="UDP-Glycosyltransferase/glycogen phosphorylase"/>
    <property type="match status" value="1"/>
</dbReference>
<evidence type="ECO:0000256" key="4">
    <source>
        <dbReference type="RuleBase" id="RU362057"/>
    </source>
</evidence>
<keyword evidence="2 3" id="KW-0808">Transferase</keyword>
<evidence type="ECO:0000256" key="5">
    <source>
        <dbReference type="SAM" id="Phobius"/>
    </source>
</evidence>
<name>A0A833RNQ5_9POAL</name>
<keyword evidence="5" id="KW-0472">Membrane</keyword>
<dbReference type="GO" id="GO:0080043">
    <property type="term" value="F:quercetin 3-O-glucosyltransferase activity"/>
    <property type="evidence" value="ECO:0007669"/>
    <property type="project" value="TreeGrafter"/>
</dbReference>
<dbReference type="FunFam" id="3.40.50.2000:FF:000027">
    <property type="entry name" value="Glycosyltransferase"/>
    <property type="match status" value="1"/>
</dbReference>
<evidence type="ECO:0000313" key="7">
    <source>
        <dbReference type="Proteomes" id="UP000623129"/>
    </source>
</evidence>
<dbReference type="CDD" id="cd03784">
    <property type="entry name" value="GT1_Gtf-like"/>
    <property type="match status" value="1"/>
</dbReference>
<keyword evidence="5" id="KW-1133">Transmembrane helix</keyword>
<protein>
    <recommendedName>
        <fullName evidence="4">Glycosyltransferase</fullName>
        <ecNumber evidence="4">2.4.1.-</ecNumber>
    </recommendedName>
</protein>
<dbReference type="GO" id="GO:0080044">
    <property type="term" value="F:quercetin 7-O-glucosyltransferase activity"/>
    <property type="evidence" value="ECO:0007669"/>
    <property type="project" value="TreeGrafter"/>
</dbReference>
<comment type="caution">
    <text evidence="6">The sequence shown here is derived from an EMBL/GenBank/DDBJ whole genome shotgun (WGS) entry which is preliminary data.</text>
</comment>
<evidence type="ECO:0000256" key="3">
    <source>
        <dbReference type="RuleBase" id="RU003718"/>
    </source>
</evidence>
<dbReference type="Proteomes" id="UP000623129">
    <property type="component" value="Unassembled WGS sequence"/>
</dbReference>
<keyword evidence="5" id="KW-0812">Transmembrane</keyword>
<dbReference type="InterPro" id="IPR002213">
    <property type="entry name" value="UDP_glucos_trans"/>
</dbReference>
<dbReference type="PROSITE" id="PS00375">
    <property type="entry name" value="UDPGT"/>
    <property type="match status" value="1"/>
</dbReference>
<evidence type="ECO:0000256" key="1">
    <source>
        <dbReference type="ARBA" id="ARBA00009995"/>
    </source>
</evidence>
<proteinExistence type="inferred from homology"/>
<sequence>MESASARPHAVLIPQPAQGHVTPMLQLAKLLHSTGFYITYVNSEYNQRRFLQSRGSKSLNGLDDFHFESIPDGLPPSDDDDVTQDIAELCVSMTRNSGAPFRELLIRLNNSTSEPPVTCVIADGVMSFAQRVAEELGILALVFWTTSACGFMGYLHFSELIERGYTPLKDESYLTNGYLDTPIDWIPGMQGIRLKDIPSFIRTTNHYDTMLNFDGGEAQNALKAQGLILNTFESLEHEVISALRQSFPRLYTIGPLPLLVNNLQPSKLDLIGSNLWREDTACIGWLDTHKPRSVMYVNFGSITVMTAEHLSEFAWGLANSMHPFLWVIRPDLISGGKAILPEGFRSQTKDRGVLASWCPQDKVLSHPSVGVFLTHSGWNSTLESICGGVPMICWPFFAEQPTNCRYVCAKWEIGLEIDANVRRAEVESLVREAMEGKKGKDMKLNAMEWKEKAEEAIKQGKHSCKDFDELVLFLLTGSNLKHTT</sequence>
<keyword evidence="7" id="KW-1185">Reference proteome</keyword>
<dbReference type="InterPro" id="IPR035595">
    <property type="entry name" value="UDP_glycos_trans_CS"/>
</dbReference>
<organism evidence="6 7">
    <name type="scientific">Carex littledalei</name>
    <dbReference type="NCBI Taxonomy" id="544730"/>
    <lineage>
        <taxon>Eukaryota</taxon>
        <taxon>Viridiplantae</taxon>
        <taxon>Streptophyta</taxon>
        <taxon>Embryophyta</taxon>
        <taxon>Tracheophyta</taxon>
        <taxon>Spermatophyta</taxon>
        <taxon>Magnoliopsida</taxon>
        <taxon>Liliopsida</taxon>
        <taxon>Poales</taxon>
        <taxon>Cyperaceae</taxon>
        <taxon>Cyperoideae</taxon>
        <taxon>Cariceae</taxon>
        <taxon>Carex</taxon>
        <taxon>Carex subgen. Euthyceras</taxon>
    </lineage>
</organism>
<keyword evidence="3" id="KW-0328">Glycosyltransferase</keyword>
<evidence type="ECO:0000313" key="6">
    <source>
        <dbReference type="EMBL" id="KAF3337624.1"/>
    </source>
</evidence>
<dbReference type="EMBL" id="SWLB01000006">
    <property type="protein sequence ID" value="KAF3337624.1"/>
    <property type="molecule type" value="Genomic_DNA"/>
</dbReference>